<dbReference type="InterPro" id="IPR011989">
    <property type="entry name" value="ARM-like"/>
</dbReference>
<dbReference type="InterPro" id="IPR001494">
    <property type="entry name" value="Importin-beta_N"/>
</dbReference>
<dbReference type="GO" id="GO:0005829">
    <property type="term" value="C:cytosol"/>
    <property type="evidence" value="ECO:0007669"/>
    <property type="project" value="TreeGrafter"/>
</dbReference>
<dbReference type="SUPFAM" id="SSF48371">
    <property type="entry name" value="ARM repeat"/>
    <property type="match status" value="1"/>
</dbReference>
<keyword evidence="6" id="KW-0539">Nucleus</keyword>
<proteinExistence type="predicted"/>
<protein>
    <recommendedName>
        <fullName evidence="7">Importin N-terminal domain-containing protein</fullName>
    </recommendedName>
</protein>
<dbReference type="Gene3D" id="1.25.10.10">
    <property type="entry name" value="Leucine-rich Repeat Variant"/>
    <property type="match status" value="1"/>
</dbReference>
<evidence type="ECO:0000256" key="5">
    <source>
        <dbReference type="ARBA" id="ARBA00022927"/>
    </source>
</evidence>
<dbReference type="GO" id="GO:0006606">
    <property type="term" value="P:protein import into nucleus"/>
    <property type="evidence" value="ECO:0007669"/>
    <property type="project" value="TreeGrafter"/>
</dbReference>
<keyword evidence="3" id="KW-0813">Transport</keyword>
<dbReference type="AlphaFoldDB" id="A0A146MI72"/>
<organism evidence="8">
    <name type="scientific">Schistosoma mansoni</name>
    <name type="common">Blood fluke</name>
    <dbReference type="NCBI Taxonomy" id="6183"/>
    <lineage>
        <taxon>Eukaryota</taxon>
        <taxon>Metazoa</taxon>
        <taxon>Spiralia</taxon>
        <taxon>Lophotrochozoa</taxon>
        <taxon>Platyhelminthes</taxon>
        <taxon>Trematoda</taxon>
        <taxon>Digenea</taxon>
        <taxon>Strigeidida</taxon>
        <taxon>Schistosomatoidea</taxon>
        <taxon>Schistosomatidae</taxon>
        <taxon>Schistosoma</taxon>
    </lineage>
</organism>
<dbReference type="Pfam" id="PF03810">
    <property type="entry name" value="IBN_N"/>
    <property type="match status" value="1"/>
</dbReference>
<evidence type="ECO:0000256" key="4">
    <source>
        <dbReference type="ARBA" id="ARBA00022490"/>
    </source>
</evidence>
<reference evidence="8" key="1">
    <citation type="journal article" date="2015" name="PLoS Negl. Trop. Dis.">
        <title>Schistosoma mansoni Egg, Adult Male and Female Comparative Gene Expression Analysis and Identification of Novel Genes by RNA-Seq.</title>
        <authorList>
            <person name="Anderson L."/>
            <person name="Amaral M.S."/>
            <person name="Beckedorff F."/>
            <person name="Silva L.F."/>
            <person name="Dazzani B."/>
            <person name="Oliveira K.C."/>
            <person name="Almeida G.T."/>
            <person name="Gomes M.R."/>
            <person name="Pires D.S."/>
            <person name="Setubal J.C."/>
            <person name="DeMarco R."/>
            <person name="Verjovski-Almeida S."/>
        </authorList>
    </citation>
    <scope>NUCLEOTIDE SEQUENCE</scope>
    <source>
        <strain evidence="8">BH</strain>
    </source>
</reference>
<dbReference type="GO" id="GO:0005635">
    <property type="term" value="C:nuclear envelope"/>
    <property type="evidence" value="ECO:0007669"/>
    <property type="project" value="TreeGrafter"/>
</dbReference>
<accession>A0A146MI72</accession>
<evidence type="ECO:0000256" key="1">
    <source>
        <dbReference type="ARBA" id="ARBA00004123"/>
    </source>
</evidence>
<sequence length="84" mass="9498">MHKIIGFVPTLLKIILEETVDVGVRQAAALYFKNNISEWWKPDEPDEPGELRFCIHEQDKQAIRSSIVAALVSAPIPLQSPFLK</sequence>
<feature type="domain" description="Importin N-terminal" evidence="7">
    <location>
        <begin position="1"/>
        <end position="73"/>
    </location>
</feature>
<evidence type="ECO:0000313" key="8">
    <source>
        <dbReference type="EMBL" id="JAQ18647.1"/>
    </source>
</evidence>
<keyword evidence="4" id="KW-0963">Cytoplasm</keyword>
<evidence type="ECO:0000256" key="6">
    <source>
        <dbReference type="ARBA" id="ARBA00023242"/>
    </source>
</evidence>
<dbReference type="PANTHER" id="PTHR10997:SF18">
    <property type="entry name" value="D-IMPORTIN 7_RANBP7"/>
    <property type="match status" value="1"/>
</dbReference>
<evidence type="ECO:0000259" key="7">
    <source>
        <dbReference type="PROSITE" id="PS50166"/>
    </source>
</evidence>
<keyword evidence="5" id="KW-0653">Protein transport</keyword>
<gene>
    <name evidence="8" type="ORF">c18052_g1_i1</name>
</gene>
<dbReference type="EMBL" id="GDQY01000208">
    <property type="protein sequence ID" value="JAQ18647.1"/>
    <property type="molecule type" value="Transcribed_RNA"/>
</dbReference>
<name>A0A146MI72_SCHMA</name>
<dbReference type="GO" id="GO:0031267">
    <property type="term" value="F:small GTPase binding"/>
    <property type="evidence" value="ECO:0007669"/>
    <property type="project" value="InterPro"/>
</dbReference>
<dbReference type="PANTHER" id="PTHR10997">
    <property type="entry name" value="IMPORTIN-7, 8, 11"/>
    <property type="match status" value="1"/>
</dbReference>
<comment type="subcellular location">
    <subcellularLocation>
        <location evidence="2">Cytoplasm</location>
    </subcellularLocation>
    <subcellularLocation>
        <location evidence="1">Nucleus</location>
    </subcellularLocation>
</comment>
<dbReference type="PROSITE" id="PS50166">
    <property type="entry name" value="IMPORTIN_B_NT"/>
    <property type="match status" value="1"/>
</dbReference>
<dbReference type="InterPro" id="IPR016024">
    <property type="entry name" value="ARM-type_fold"/>
</dbReference>
<evidence type="ECO:0000256" key="3">
    <source>
        <dbReference type="ARBA" id="ARBA00022448"/>
    </source>
</evidence>
<evidence type="ECO:0000256" key="2">
    <source>
        <dbReference type="ARBA" id="ARBA00004496"/>
    </source>
</evidence>